<gene>
    <name evidence="2" type="ORF">glysoja_034703</name>
</gene>
<feature type="transmembrane region" description="Helical" evidence="1">
    <location>
        <begin position="103"/>
        <end position="123"/>
    </location>
</feature>
<accession>A0A0B2QGH6</accession>
<keyword evidence="1" id="KW-1133">Transmembrane helix</keyword>
<evidence type="ECO:0000256" key="1">
    <source>
        <dbReference type="SAM" id="Phobius"/>
    </source>
</evidence>
<feature type="transmembrane region" description="Helical" evidence="1">
    <location>
        <begin position="49"/>
        <end position="70"/>
    </location>
</feature>
<name>A0A0B2QGH6_GLYSO</name>
<keyword evidence="1" id="KW-0472">Membrane</keyword>
<dbReference type="AlphaFoldDB" id="A0A0B2QGH6"/>
<evidence type="ECO:0000313" key="2">
    <source>
        <dbReference type="EMBL" id="KHN20320.1"/>
    </source>
</evidence>
<sequence>LRDKVVNVFMELQEILIKFLTLLIALISVTNTESGKLLFTEQHKLMMSVIILSIVLHLFFASIGTILQIYKGSLLQLVIWVMLIVGAVVSVLALSLISATVAWITLAMWVGIFAVVAYDYGVLHRIMNWIKGPSH</sequence>
<proteinExistence type="predicted"/>
<dbReference type="EMBL" id="KN658494">
    <property type="protein sequence ID" value="KHN20320.1"/>
    <property type="molecule type" value="Genomic_DNA"/>
</dbReference>
<organism evidence="2">
    <name type="scientific">Glycine soja</name>
    <name type="common">Wild soybean</name>
    <dbReference type="NCBI Taxonomy" id="3848"/>
    <lineage>
        <taxon>Eukaryota</taxon>
        <taxon>Viridiplantae</taxon>
        <taxon>Streptophyta</taxon>
        <taxon>Embryophyta</taxon>
        <taxon>Tracheophyta</taxon>
        <taxon>Spermatophyta</taxon>
        <taxon>Magnoliopsida</taxon>
        <taxon>eudicotyledons</taxon>
        <taxon>Gunneridae</taxon>
        <taxon>Pentapetalae</taxon>
        <taxon>rosids</taxon>
        <taxon>fabids</taxon>
        <taxon>Fabales</taxon>
        <taxon>Fabaceae</taxon>
        <taxon>Papilionoideae</taxon>
        <taxon>50 kb inversion clade</taxon>
        <taxon>NPAAA clade</taxon>
        <taxon>indigoferoid/millettioid clade</taxon>
        <taxon>Phaseoleae</taxon>
        <taxon>Glycine</taxon>
        <taxon>Glycine subgen. Soja</taxon>
    </lineage>
</organism>
<keyword evidence="1" id="KW-0812">Transmembrane</keyword>
<reference evidence="2" key="1">
    <citation type="submission" date="2014-07" db="EMBL/GenBank/DDBJ databases">
        <title>Identification of a novel salt tolerance gene in wild soybean by whole-genome sequencing.</title>
        <authorList>
            <person name="Lam H.-M."/>
            <person name="Qi X."/>
            <person name="Li M.-W."/>
            <person name="Liu X."/>
            <person name="Xie M."/>
            <person name="Ni M."/>
            <person name="Xu X."/>
        </authorList>
    </citation>
    <scope>NUCLEOTIDE SEQUENCE [LARGE SCALE GENOMIC DNA]</scope>
    <source>
        <tissue evidence="2">Root</tissue>
    </source>
</reference>
<feature type="transmembrane region" description="Helical" evidence="1">
    <location>
        <begin position="77"/>
        <end position="97"/>
    </location>
</feature>
<feature type="non-terminal residue" evidence="2">
    <location>
        <position position="1"/>
    </location>
</feature>
<protein>
    <submittedName>
        <fullName evidence="2">Uncharacterized protein</fullName>
    </submittedName>
</protein>
<feature type="transmembrane region" description="Helical" evidence="1">
    <location>
        <begin position="12"/>
        <end position="29"/>
    </location>
</feature>
<dbReference type="Proteomes" id="UP000053555">
    <property type="component" value="Unassembled WGS sequence"/>
</dbReference>